<dbReference type="AlphaFoldDB" id="A0A8A4K0Z0"/>
<accession>A0A8A4K0Z0</accession>
<gene>
    <name evidence="1" type="ORF">H0Z12_17675</name>
</gene>
<organism evidence="1 2">
    <name type="scientific">Pantoea ananas</name>
    <name type="common">Erwinia uredovora</name>
    <dbReference type="NCBI Taxonomy" id="553"/>
    <lineage>
        <taxon>Bacteria</taxon>
        <taxon>Pseudomonadati</taxon>
        <taxon>Pseudomonadota</taxon>
        <taxon>Gammaproteobacteria</taxon>
        <taxon>Enterobacterales</taxon>
        <taxon>Erwiniaceae</taxon>
        <taxon>Pantoea</taxon>
    </lineage>
</organism>
<dbReference type="RefSeq" id="WP_112899895.1">
    <property type="nucleotide sequence ID" value="NZ_CP059084.1"/>
</dbReference>
<dbReference type="EMBL" id="CP059084">
    <property type="protein sequence ID" value="QTC45508.1"/>
    <property type="molecule type" value="Genomic_DNA"/>
</dbReference>
<sequence length="143" mass="16619">MLIWDEFVNLLGRSKFDVKFVNISSDFHELPNIEESVLGEREYYSFLQSGVLFLLEGEVIDQITFYTTKDESFSEYKGELPLSTDSSEDEAMQILGHPLDSGGGKIDPLMGHIDRWIRYENEGYTLHLQFNQNDRLSRITLMR</sequence>
<dbReference type="Proteomes" id="UP000663901">
    <property type="component" value="Chromosome"/>
</dbReference>
<proteinExistence type="predicted"/>
<evidence type="ECO:0000313" key="1">
    <source>
        <dbReference type="EMBL" id="QTC45508.1"/>
    </source>
</evidence>
<reference evidence="1" key="1">
    <citation type="submission" date="2020-07" db="EMBL/GenBank/DDBJ databases">
        <title>Genome Sequences for Panteoa spp. that cause Center Rot in Onions.</title>
        <authorList>
            <person name="Asselin J.A."/>
            <person name="Helmann T."/>
            <person name="Beer S."/>
            <person name="Stodghill P."/>
        </authorList>
    </citation>
    <scope>NUCLEOTIDE SEQUENCE</scope>
    <source>
        <strain evidence="1">OC5a</strain>
    </source>
</reference>
<name>A0A8A4K0Z0_PANAN</name>
<protein>
    <submittedName>
        <fullName evidence="1">Uncharacterized protein</fullName>
    </submittedName>
</protein>
<evidence type="ECO:0000313" key="2">
    <source>
        <dbReference type="Proteomes" id="UP000663901"/>
    </source>
</evidence>